<feature type="region of interest" description="Disordered" evidence="1">
    <location>
        <begin position="65"/>
        <end position="84"/>
    </location>
</feature>
<evidence type="ECO:0000256" key="1">
    <source>
        <dbReference type="SAM" id="MobiDB-lite"/>
    </source>
</evidence>
<feature type="compositionally biased region" description="Low complexity" evidence="1">
    <location>
        <begin position="1"/>
        <end position="13"/>
    </location>
</feature>
<gene>
    <name evidence="2" type="ORF">F8M41_025454</name>
</gene>
<dbReference type="Proteomes" id="UP000439903">
    <property type="component" value="Unassembled WGS sequence"/>
</dbReference>
<evidence type="ECO:0000313" key="3">
    <source>
        <dbReference type="Proteomes" id="UP000439903"/>
    </source>
</evidence>
<comment type="caution">
    <text evidence="2">The sequence shown here is derived from an EMBL/GenBank/DDBJ whole genome shotgun (WGS) entry which is preliminary data.</text>
</comment>
<sequence>MLLPPNLNNLSNNTTISQSESTGIKKGCKKKVQKIIAPLSLNDSNDKKQDTVAPPSLQIITELLKDDVPDNNNNNNSNDDGVSNYDDIFDNNDINYDAAQDFTIISLRPEILSSRLTSTSASRESSPIYYRPMLDQESRNEFDFSKRMNPIVVPDSRTNGQFDHISLNNTLRSRPMSSLESRNNTMNILMNDIFVEGSKLISSIFPGSTIIQNQENNKSKDCRDFLEELKSLFFRVRNPYKSAFEESTIGSLQREEIVTFVNESATTQVLERWLNATNVEELKTQNSMHYLYKFIQHAFAINYLSRDTKRTKTLDNLMKKIAVPLRNGKNLASNLCL</sequence>
<name>A0A8H4B085_GIGMA</name>
<dbReference type="OrthoDB" id="2427659at2759"/>
<accession>A0A8H4B085</accession>
<dbReference type="AlphaFoldDB" id="A0A8H4B085"/>
<dbReference type="EMBL" id="WTPW01000092">
    <property type="protein sequence ID" value="KAF0549275.1"/>
    <property type="molecule type" value="Genomic_DNA"/>
</dbReference>
<feature type="region of interest" description="Disordered" evidence="1">
    <location>
        <begin position="1"/>
        <end position="23"/>
    </location>
</feature>
<feature type="compositionally biased region" description="Low complexity" evidence="1">
    <location>
        <begin position="70"/>
        <end position="84"/>
    </location>
</feature>
<protein>
    <submittedName>
        <fullName evidence="2">Uncharacterized protein</fullName>
    </submittedName>
</protein>
<reference evidence="2 3" key="1">
    <citation type="journal article" date="2019" name="Environ. Microbiol.">
        <title>At the nexus of three kingdoms: the genome of the mycorrhizal fungus Gigaspora margarita provides insights into plant, endobacterial and fungal interactions.</title>
        <authorList>
            <person name="Venice F."/>
            <person name="Ghignone S."/>
            <person name="Salvioli di Fossalunga A."/>
            <person name="Amselem J."/>
            <person name="Novero M."/>
            <person name="Xianan X."/>
            <person name="Sedzielewska Toro K."/>
            <person name="Morin E."/>
            <person name="Lipzen A."/>
            <person name="Grigoriev I.V."/>
            <person name="Henrissat B."/>
            <person name="Martin F.M."/>
            <person name="Bonfante P."/>
        </authorList>
    </citation>
    <scope>NUCLEOTIDE SEQUENCE [LARGE SCALE GENOMIC DNA]</scope>
    <source>
        <strain evidence="2 3">BEG34</strain>
    </source>
</reference>
<keyword evidence="3" id="KW-1185">Reference proteome</keyword>
<organism evidence="2 3">
    <name type="scientific">Gigaspora margarita</name>
    <dbReference type="NCBI Taxonomy" id="4874"/>
    <lineage>
        <taxon>Eukaryota</taxon>
        <taxon>Fungi</taxon>
        <taxon>Fungi incertae sedis</taxon>
        <taxon>Mucoromycota</taxon>
        <taxon>Glomeromycotina</taxon>
        <taxon>Glomeromycetes</taxon>
        <taxon>Diversisporales</taxon>
        <taxon>Gigasporaceae</taxon>
        <taxon>Gigaspora</taxon>
    </lineage>
</organism>
<evidence type="ECO:0000313" key="2">
    <source>
        <dbReference type="EMBL" id="KAF0549275.1"/>
    </source>
</evidence>
<proteinExistence type="predicted"/>